<protein>
    <recommendedName>
        <fullName evidence="3">N-acetyltransferase domain-containing protein</fullName>
    </recommendedName>
</protein>
<dbReference type="EMBL" id="CAJNOM010000096">
    <property type="protein sequence ID" value="CAF1039033.1"/>
    <property type="molecule type" value="Genomic_DNA"/>
</dbReference>
<evidence type="ECO:0000313" key="4">
    <source>
        <dbReference type="EMBL" id="CAF0971927.1"/>
    </source>
</evidence>
<dbReference type="Proteomes" id="UP000663877">
    <property type="component" value="Unassembled WGS sequence"/>
</dbReference>
<accession>A0A814EWZ5</accession>
<gene>
    <name evidence="4" type="ORF">BJG266_LOCUS14385</name>
    <name evidence="5" type="ORF">QVE165_LOCUS16972</name>
</gene>
<evidence type="ECO:0000259" key="3">
    <source>
        <dbReference type="PROSITE" id="PS51186"/>
    </source>
</evidence>
<evidence type="ECO:0000313" key="6">
    <source>
        <dbReference type="Proteomes" id="UP000663832"/>
    </source>
</evidence>
<dbReference type="EMBL" id="CAJNOI010000060">
    <property type="protein sequence ID" value="CAF0971927.1"/>
    <property type="molecule type" value="Genomic_DNA"/>
</dbReference>
<feature type="domain" description="N-acetyltransferase" evidence="3">
    <location>
        <begin position="16"/>
        <end position="182"/>
    </location>
</feature>
<keyword evidence="6" id="KW-1185">Reference proteome</keyword>
<dbReference type="SUPFAM" id="SSF55729">
    <property type="entry name" value="Acyl-CoA N-acyltransferases (Nat)"/>
    <property type="match status" value="1"/>
</dbReference>
<reference evidence="4" key="1">
    <citation type="submission" date="2021-02" db="EMBL/GenBank/DDBJ databases">
        <authorList>
            <person name="Nowell W R."/>
        </authorList>
    </citation>
    <scope>NUCLEOTIDE SEQUENCE</scope>
</reference>
<dbReference type="InterPro" id="IPR050832">
    <property type="entry name" value="Bact_Acetyltransf"/>
</dbReference>
<dbReference type="AlphaFoldDB" id="A0A814EWZ5"/>
<comment type="caution">
    <text evidence="4">The sequence shown here is derived from an EMBL/GenBank/DDBJ whole genome shotgun (WGS) entry which is preliminary data.</text>
</comment>
<evidence type="ECO:0000256" key="2">
    <source>
        <dbReference type="ARBA" id="ARBA00023315"/>
    </source>
</evidence>
<dbReference type="InterPro" id="IPR000182">
    <property type="entry name" value="GNAT_dom"/>
</dbReference>
<dbReference type="Gene3D" id="3.40.630.30">
    <property type="match status" value="1"/>
</dbReference>
<organism evidence="4 7">
    <name type="scientific">Adineta steineri</name>
    <dbReference type="NCBI Taxonomy" id="433720"/>
    <lineage>
        <taxon>Eukaryota</taxon>
        <taxon>Metazoa</taxon>
        <taxon>Spiralia</taxon>
        <taxon>Gnathifera</taxon>
        <taxon>Rotifera</taxon>
        <taxon>Eurotatoria</taxon>
        <taxon>Bdelloidea</taxon>
        <taxon>Adinetida</taxon>
        <taxon>Adinetidae</taxon>
        <taxon>Adineta</taxon>
    </lineage>
</organism>
<name>A0A814EWZ5_9BILA</name>
<dbReference type="PROSITE" id="PS51186">
    <property type="entry name" value="GNAT"/>
    <property type="match status" value="1"/>
</dbReference>
<dbReference type="OrthoDB" id="9975416at2759"/>
<evidence type="ECO:0000256" key="1">
    <source>
        <dbReference type="ARBA" id="ARBA00022679"/>
    </source>
</evidence>
<evidence type="ECO:0000313" key="5">
    <source>
        <dbReference type="EMBL" id="CAF1039033.1"/>
    </source>
</evidence>
<dbReference type="PANTHER" id="PTHR43877">
    <property type="entry name" value="AMINOALKYLPHOSPHONATE N-ACETYLTRANSFERASE-RELATED-RELATED"/>
    <property type="match status" value="1"/>
</dbReference>
<dbReference type="CDD" id="cd04301">
    <property type="entry name" value="NAT_SF"/>
    <property type="match status" value="1"/>
</dbReference>
<keyword evidence="1" id="KW-0808">Transferase</keyword>
<evidence type="ECO:0000313" key="7">
    <source>
        <dbReference type="Proteomes" id="UP000663877"/>
    </source>
</evidence>
<keyword evidence="2" id="KW-0012">Acyltransferase</keyword>
<dbReference type="InterPro" id="IPR016181">
    <property type="entry name" value="Acyl_CoA_acyltransferase"/>
</dbReference>
<sequence length="184" mass="21288">MVDQFVLRSAVDADSIALSQLRQHTFLETFVEDFAIPYPEHDLKSYFRLSASPEAVASKIADPQLATWVMEDKTSNELVAFAMAGPCELPHPDVCPGEDGELRYLFVRRDQRARGHGKRLMNVALTWLQERYTKRPVWISVWSGNLKAQKFYMAYGFNTVGDYSFHVGEWKDHEFIMRRKAHLM</sequence>
<dbReference type="Pfam" id="PF00583">
    <property type="entry name" value="Acetyltransf_1"/>
    <property type="match status" value="1"/>
</dbReference>
<proteinExistence type="predicted"/>
<dbReference type="Proteomes" id="UP000663832">
    <property type="component" value="Unassembled WGS sequence"/>
</dbReference>
<dbReference type="GO" id="GO:0016747">
    <property type="term" value="F:acyltransferase activity, transferring groups other than amino-acyl groups"/>
    <property type="evidence" value="ECO:0007669"/>
    <property type="project" value="InterPro"/>
</dbReference>